<protein>
    <submittedName>
        <fullName evidence="1">Uncharacterized protein</fullName>
    </submittedName>
</protein>
<name>A0A835RQ44_VANPL</name>
<evidence type="ECO:0000313" key="1">
    <source>
        <dbReference type="EMBL" id="KAG0489962.1"/>
    </source>
</evidence>
<organism evidence="1 2">
    <name type="scientific">Vanilla planifolia</name>
    <name type="common">Vanilla</name>
    <dbReference type="NCBI Taxonomy" id="51239"/>
    <lineage>
        <taxon>Eukaryota</taxon>
        <taxon>Viridiplantae</taxon>
        <taxon>Streptophyta</taxon>
        <taxon>Embryophyta</taxon>
        <taxon>Tracheophyta</taxon>
        <taxon>Spermatophyta</taxon>
        <taxon>Magnoliopsida</taxon>
        <taxon>Liliopsida</taxon>
        <taxon>Asparagales</taxon>
        <taxon>Orchidaceae</taxon>
        <taxon>Vanilloideae</taxon>
        <taxon>Vanilleae</taxon>
        <taxon>Vanilla</taxon>
    </lineage>
</organism>
<evidence type="ECO:0000313" key="2">
    <source>
        <dbReference type="Proteomes" id="UP000639772"/>
    </source>
</evidence>
<accession>A0A835RQ44</accession>
<dbReference type="AlphaFoldDB" id="A0A835RQ44"/>
<gene>
    <name evidence="1" type="ORF">HPP92_006825</name>
</gene>
<sequence length="110" mass="11885">MWRRKFAHVGAKQAWCTDDTQHKLNCPIGVASIREEAPGLILPTRTGVCIHPGLKAAPGAKAAAAGMNSAQLPRRHGTLGAPGWSCGTVIHRAPWKHPRKTKKTPDLVRL</sequence>
<dbReference type="Proteomes" id="UP000639772">
    <property type="component" value="Chromosome 3"/>
</dbReference>
<comment type="caution">
    <text evidence="1">The sequence shown here is derived from an EMBL/GenBank/DDBJ whole genome shotgun (WGS) entry which is preliminary data.</text>
</comment>
<reference evidence="1 2" key="1">
    <citation type="journal article" date="2020" name="Nat. Food">
        <title>A phased Vanilla planifolia genome enables genetic improvement of flavour and production.</title>
        <authorList>
            <person name="Hasing T."/>
            <person name="Tang H."/>
            <person name="Brym M."/>
            <person name="Khazi F."/>
            <person name="Huang T."/>
            <person name="Chambers A.H."/>
        </authorList>
    </citation>
    <scope>NUCLEOTIDE SEQUENCE [LARGE SCALE GENOMIC DNA]</scope>
    <source>
        <tissue evidence="1">Leaf</tissue>
    </source>
</reference>
<dbReference type="EMBL" id="JADCNM010000003">
    <property type="protein sequence ID" value="KAG0489962.1"/>
    <property type="molecule type" value="Genomic_DNA"/>
</dbReference>
<proteinExistence type="predicted"/>